<reference evidence="2 3" key="1">
    <citation type="submission" date="2013-08" db="EMBL/GenBank/DDBJ databases">
        <title>The genome sequence of Knoellia subterranea.</title>
        <authorList>
            <person name="Zhu W."/>
            <person name="Wang G."/>
        </authorList>
    </citation>
    <scope>NUCLEOTIDE SEQUENCE [LARGE SCALE GENOMIC DNA]</scope>
    <source>
        <strain evidence="2 3">KCTC 19937</strain>
    </source>
</reference>
<dbReference type="AlphaFoldDB" id="A0A0A0JQV2"/>
<organism evidence="2 3">
    <name type="scientific">Knoellia subterranea KCTC 19937</name>
    <dbReference type="NCBI Taxonomy" id="1385521"/>
    <lineage>
        <taxon>Bacteria</taxon>
        <taxon>Bacillati</taxon>
        <taxon>Actinomycetota</taxon>
        <taxon>Actinomycetes</taxon>
        <taxon>Micrococcales</taxon>
        <taxon>Intrasporangiaceae</taxon>
        <taxon>Knoellia</taxon>
    </lineage>
</organism>
<dbReference type="RefSeq" id="WP_035901518.1">
    <property type="nucleotide sequence ID" value="NZ_AVPK01000001.1"/>
</dbReference>
<gene>
    <name evidence="2" type="ORF">N803_00075</name>
</gene>
<evidence type="ECO:0000313" key="2">
    <source>
        <dbReference type="EMBL" id="KGN39538.1"/>
    </source>
</evidence>
<protein>
    <submittedName>
        <fullName evidence="2">Uncharacterized protein</fullName>
    </submittedName>
</protein>
<keyword evidence="3" id="KW-1185">Reference proteome</keyword>
<sequence length="245" mass="25842">MPDSDVSDVGFAEFVAVLLVETLDSIVASHASQEDRLRALDAAADLTPEEVAATSITAGMVDLTLVELFPDGKGGTTVAVDGPVPPPESLADLGVDLPSRDGRLTSKDVGALRNAVALLLARRHLESVQEVRRRGVPRVLVDGGTLRAKLAFSTTRATTPAPTPARAATPGLTPAASRTALSTIPISRIGDLIGPRATVLRPEVLDGIRDLRLRVRPPAQTTEPGEPAEKADVFGEIEIRFRTEL</sequence>
<dbReference type="STRING" id="1385521.N803_00075"/>
<dbReference type="EMBL" id="AVPK01000001">
    <property type="protein sequence ID" value="KGN39538.1"/>
    <property type="molecule type" value="Genomic_DNA"/>
</dbReference>
<dbReference type="eggNOG" id="ENOG5032YH5">
    <property type="taxonomic scope" value="Bacteria"/>
</dbReference>
<dbReference type="Proteomes" id="UP000030011">
    <property type="component" value="Unassembled WGS sequence"/>
</dbReference>
<name>A0A0A0JQV2_9MICO</name>
<dbReference type="OrthoDB" id="597815at2"/>
<feature type="region of interest" description="Disordered" evidence="1">
    <location>
        <begin position="155"/>
        <end position="174"/>
    </location>
</feature>
<comment type="caution">
    <text evidence="2">The sequence shown here is derived from an EMBL/GenBank/DDBJ whole genome shotgun (WGS) entry which is preliminary data.</text>
</comment>
<proteinExistence type="predicted"/>
<accession>A0A0A0JQV2</accession>
<evidence type="ECO:0000256" key="1">
    <source>
        <dbReference type="SAM" id="MobiDB-lite"/>
    </source>
</evidence>
<evidence type="ECO:0000313" key="3">
    <source>
        <dbReference type="Proteomes" id="UP000030011"/>
    </source>
</evidence>